<protein>
    <submittedName>
        <fullName evidence="5">Uncharacterized protein LOC106816918</fullName>
    </submittedName>
</protein>
<feature type="region of interest" description="Disordered" evidence="2">
    <location>
        <begin position="665"/>
        <end position="719"/>
    </location>
</feature>
<dbReference type="PROSITE" id="PS50297">
    <property type="entry name" value="ANK_REP_REGION"/>
    <property type="match status" value="2"/>
</dbReference>
<dbReference type="InterPro" id="IPR002110">
    <property type="entry name" value="Ankyrin_rpt"/>
</dbReference>
<proteinExistence type="predicted"/>
<feature type="repeat" description="ANK" evidence="1">
    <location>
        <begin position="605"/>
        <end position="630"/>
    </location>
</feature>
<evidence type="ECO:0000256" key="2">
    <source>
        <dbReference type="SAM" id="MobiDB-lite"/>
    </source>
</evidence>
<dbReference type="Pfam" id="PF12796">
    <property type="entry name" value="Ank_2"/>
    <property type="match status" value="1"/>
</dbReference>
<evidence type="ECO:0000256" key="1">
    <source>
        <dbReference type="PROSITE-ProRule" id="PRU00023"/>
    </source>
</evidence>
<feature type="compositionally biased region" description="Basic and acidic residues" evidence="2">
    <location>
        <begin position="679"/>
        <end position="712"/>
    </location>
</feature>
<evidence type="ECO:0000313" key="4">
    <source>
        <dbReference type="Proteomes" id="UP000695022"/>
    </source>
</evidence>
<dbReference type="RefSeq" id="XP_014677047.1">
    <property type="nucleotide sequence ID" value="XM_014821561.1"/>
</dbReference>
<accession>A0ABM1EXX6</accession>
<evidence type="ECO:0000259" key="3">
    <source>
        <dbReference type="PROSITE" id="PS50878"/>
    </source>
</evidence>
<organism evidence="4 5">
    <name type="scientific">Priapulus caudatus</name>
    <name type="common">Priapulid worm</name>
    <dbReference type="NCBI Taxonomy" id="37621"/>
    <lineage>
        <taxon>Eukaryota</taxon>
        <taxon>Metazoa</taxon>
        <taxon>Ecdysozoa</taxon>
        <taxon>Scalidophora</taxon>
        <taxon>Priapulida</taxon>
        <taxon>Priapulimorpha</taxon>
        <taxon>Priapulimorphida</taxon>
        <taxon>Priapulidae</taxon>
        <taxon>Priapulus</taxon>
    </lineage>
</organism>
<dbReference type="CDD" id="cd01650">
    <property type="entry name" value="RT_nLTR_like"/>
    <property type="match status" value="1"/>
</dbReference>
<keyword evidence="1" id="KW-0040">ANK repeat</keyword>
<dbReference type="PANTHER" id="PTHR47027">
    <property type="entry name" value="REVERSE TRANSCRIPTASE DOMAIN-CONTAINING PROTEIN"/>
    <property type="match status" value="1"/>
</dbReference>
<dbReference type="SUPFAM" id="SSF56672">
    <property type="entry name" value="DNA/RNA polymerases"/>
    <property type="match status" value="1"/>
</dbReference>
<reference evidence="5" key="1">
    <citation type="submission" date="2025-08" db="UniProtKB">
        <authorList>
            <consortium name="RefSeq"/>
        </authorList>
    </citation>
    <scope>IDENTIFICATION</scope>
</reference>
<feature type="domain" description="Reverse transcriptase" evidence="3">
    <location>
        <begin position="82"/>
        <end position="333"/>
    </location>
</feature>
<dbReference type="PROSITE" id="PS50878">
    <property type="entry name" value="RT_POL"/>
    <property type="match status" value="1"/>
</dbReference>
<feature type="repeat" description="ANK" evidence="1">
    <location>
        <begin position="637"/>
        <end position="670"/>
    </location>
</feature>
<dbReference type="SMART" id="SM00248">
    <property type="entry name" value="ANK"/>
    <property type="match status" value="3"/>
</dbReference>
<dbReference type="InterPro" id="IPR036770">
    <property type="entry name" value="Ankyrin_rpt-contain_sf"/>
</dbReference>
<dbReference type="Proteomes" id="UP000695022">
    <property type="component" value="Unplaced"/>
</dbReference>
<dbReference type="InterPro" id="IPR043502">
    <property type="entry name" value="DNA/RNA_pol_sf"/>
</dbReference>
<dbReference type="PANTHER" id="PTHR47027:SF20">
    <property type="entry name" value="REVERSE TRANSCRIPTASE-LIKE PROTEIN WITH RNA-DIRECTED DNA POLYMERASE DOMAIN"/>
    <property type="match status" value="1"/>
</dbReference>
<evidence type="ECO:0000313" key="5">
    <source>
        <dbReference type="RefSeq" id="XP_014677047.1"/>
    </source>
</evidence>
<dbReference type="Gene3D" id="1.25.40.20">
    <property type="entry name" value="Ankyrin repeat-containing domain"/>
    <property type="match status" value="1"/>
</dbReference>
<dbReference type="GeneID" id="106816918"/>
<dbReference type="Pfam" id="PF00078">
    <property type="entry name" value="RVT_1"/>
    <property type="match status" value="1"/>
</dbReference>
<name>A0ABM1EXX6_PRICU</name>
<gene>
    <name evidence="5" type="primary">LOC106816918</name>
</gene>
<dbReference type="PROSITE" id="PS50088">
    <property type="entry name" value="ANK_REPEAT"/>
    <property type="match status" value="2"/>
</dbReference>
<keyword evidence="4" id="KW-1185">Reference proteome</keyword>
<sequence>MESGAVIELWSEYIREIFSDDRAEMVDLVYNEEGPTILKEEIVAAMKRMKAGKAVGVDGIAIEMLEALGDFAVDKITTLANSIYETGVIEEQMYKSIFIPIAKIQGTLECNKHRMISIMSHVTEIILRVVIARVRYKLSPEISNEQYGFVKGKSTANAVFVLRTLAERMLEVGKDLYCCFIKYDKAFDKVRHEDLMEMLEELQIDGRDLRIIKNLYWRQKAAVRVGEEESEWQSIERGVRQGCVMSPDLFNLYSEIIFRIIDGMDGVKVGGRNVNNIRYADDTVLVADSQERLQGLVEKVVEESIEKGLRVNKGKTEVMVISRRAQIPICITIEGDEVTQVNKFDYLECLVTKNGTCEEEIKRRIAIAKSAFSKIKKMVTNSKISISIRKRYVKCYVWSTLLYGCESWTVSVEMEKKIKAVEMWIWRRVLKVSWTQWKTNDKILKMMDTSRELVRQMKQRQLRFFGHIMREQQLESRGHEAEYYRQHPNELSAISAADRDLDVEHKVSEDRRLDVEQKVNENHDHDVENEVNEDRDLDLQRKVIAETARNDLHVDDVIATTYGEVVSDASRERFAQLTTAIERGDLRGVQQLLDRKHLLAMHDETGATPLHVAVLRGETAIVRYIVSYSSLDSRDQKGRTPLHYAATLRDGGHIYKILVKAGASPVTNDQDGLTPNDYLEEKGSKQEIERKMKDEGSGHTEGRHLAEEDAPRRNTAVRI</sequence>
<dbReference type="SUPFAM" id="SSF48403">
    <property type="entry name" value="Ankyrin repeat"/>
    <property type="match status" value="1"/>
</dbReference>
<dbReference type="InterPro" id="IPR000477">
    <property type="entry name" value="RT_dom"/>
</dbReference>